<dbReference type="Proteomes" id="UP000763557">
    <property type="component" value="Unassembled WGS sequence"/>
</dbReference>
<feature type="transmembrane region" description="Helical" evidence="1">
    <location>
        <begin position="102"/>
        <end position="120"/>
    </location>
</feature>
<evidence type="ECO:0000256" key="1">
    <source>
        <dbReference type="SAM" id="Phobius"/>
    </source>
</evidence>
<feature type="transmembrane region" description="Helical" evidence="1">
    <location>
        <begin position="151"/>
        <end position="170"/>
    </location>
</feature>
<dbReference type="EMBL" id="JAAATY010000012">
    <property type="protein sequence ID" value="NRN66887.1"/>
    <property type="molecule type" value="Genomic_DNA"/>
</dbReference>
<feature type="transmembrane region" description="Helical" evidence="1">
    <location>
        <begin position="80"/>
        <end position="96"/>
    </location>
</feature>
<name>A0ABX2F7L4_9PSEU</name>
<evidence type="ECO:0000313" key="3">
    <source>
        <dbReference type="Proteomes" id="UP000763557"/>
    </source>
</evidence>
<keyword evidence="3" id="KW-1185">Reference proteome</keyword>
<keyword evidence="1" id="KW-0812">Transmembrane</keyword>
<sequence length="181" mass="18728">MTTRTLLTCGIVAAPLWTVVSLAQAAVRPGYSLAREPLSMLAVGPAGWIQVVNFVVAGVLFVLGAIGLRRVLGRTWAPRLVLINGVGMVAAGIFTMDSQPYAHMAAGTISFACLIAACYVLGKHFGWVSWAAGTALLAGDLWAMSGGPVGSLTLAAGAIAAMLWISTVAARYRQDLSVVAV</sequence>
<reference evidence="2 3" key="1">
    <citation type="submission" date="2020-01" db="EMBL/GenBank/DDBJ databases">
        <title>Kibdelosporangium persica a novel Actinomycetes from a hot desert in Iran.</title>
        <authorList>
            <person name="Safaei N."/>
            <person name="Zaburannyi N."/>
            <person name="Mueller R."/>
            <person name="Wink J."/>
        </authorList>
    </citation>
    <scope>NUCLEOTIDE SEQUENCE [LARGE SCALE GENOMIC DNA]</scope>
    <source>
        <strain evidence="2 3">4NS15</strain>
    </source>
</reference>
<dbReference type="RefSeq" id="WP_173133725.1">
    <property type="nucleotide sequence ID" value="NZ_CBCSGW010000001.1"/>
</dbReference>
<evidence type="ECO:0000313" key="2">
    <source>
        <dbReference type="EMBL" id="NRN66887.1"/>
    </source>
</evidence>
<organism evidence="2 3">
    <name type="scientific">Kibdelosporangium persicum</name>
    <dbReference type="NCBI Taxonomy" id="2698649"/>
    <lineage>
        <taxon>Bacteria</taxon>
        <taxon>Bacillati</taxon>
        <taxon>Actinomycetota</taxon>
        <taxon>Actinomycetes</taxon>
        <taxon>Pseudonocardiales</taxon>
        <taxon>Pseudonocardiaceae</taxon>
        <taxon>Kibdelosporangium</taxon>
    </lineage>
</organism>
<comment type="caution">
    <text evidence="2">The sequence shown here is derived from an EMBL/GenBank/DDBJ whole genome shotgun (WGS) entry which is preliminary data.</text>
</comment>
<dbReference type="InterPro" id="IPR009339">
    <property type="entry name" value="DUF998"/>
</dbReference>
<feature type="transmembrane region" description="Helical" evidence="1">
    <location>
        <begin position="49"/>
        <end position="68"/>
    </location>
</feature>
<keyword evidence="1" id="KW-1133">Transmembrane helix</keyword>
<dbReference type="Pfam" id="PF06197">
    <property type="entry name" value="DUF998"/>
    <property type="match status" value="1"/>
</dbReference>
<accession>A0ABX2F7L4</accession>
<feature type="transmembrane region" description="Helical" evidence="1">
    <location>
        <begin position="127"/>
        <end position="145"/>
    </location>
</feature>
<gene>
    <name evidence="2" type="ORF">GC106_41200</name>
</gene>
<proteinExistence type="predicted"/>
<keyword evidence="1" id="KW-0472">Membrane</keyword>
<protein>
    <submittedName>
        <fullName evidence="2">DUF998 domain-containing protein</fullName>
    </submittedName>
</protein>